<keyword evidence="3" id="KW-1185">Reference proteome</keyword>
<protein>
    <submittedName>
        <fullName evidence="2">Nucleoside-diphosphate-sugar epimerase</fullName>
    </submittedName>
</protein>
<evidence type="ECO:0000259" key="1">
    <source>
        <dbReference type="Pfam" id="PF01370"/>
    </source>
</evidence>
<dbReference type="GO" id="GO:0005737">
    <property type="term" value="C:cytoplasm"/>
    <property type="evidence" value="ECO:0007669"/>
    <property type="project" value="TreeGrafter"/>
</dbReference>
<organism evidence="2 3">
    <name type="scientific">Myroides indicus</name>
    <dbReference type="NCBI Taxonomy" id="1323422"/>
    <lineage>
        <taxon>Bacteria</taxon>
        <taxon>Pseudomonadati</taxon>
        <taxon>Bacteroidota</taxon>
        <taxon>Flavobacteriia</taxon>
        <taxon>Flavobacteriales</taxon>
        <taxon>Flavobacteriaceae</taxon>
        <taxon>Myroides</taxon>
    </lineage>
</organism>
<dbReference type="Gene3D" id="3.40.50.720">
    <property type="entry name" value="NAD(P)-binding Rossmann-like Domain"/>
    <property type="match status" value="1"/>
</dbReference>
<proteinExistence type="predicted"/>
<dbReference type="InterPro" id="IPR036291">
    <property type="entry name" value="NAD(P)-bd_dom_sf"/>
</dbReference>
<evidence type="ECO:0000313" key="2">
    <source>
        <dbReference type="EMBL" id="TDS58106.1"/>
    </source>
</evidence>
<dbReference type="Pfam" id="PF01370">
    <property type="entry name" value="Epimerase"/>
    <property type="match status" value="1"/>
</dbReference>
<dbReference type="PANTHER" id="PTHR48079">
    <property type="entry name" value="PROTEIN YEEZ"/>
    <property type="match status" value="1"/>
</dbReference>
<sequence length="263" mass="30016">MAKIAVLGCGWLGMPLAEHLVELGYEVNGSTTSLAKLNLLETISVKPYYIDLENDKTEYLDLFLDKVDLLIITIPPRMNEEHPTYSTNFEKLMPYLQRNNVNKVIMMSSVSVYAPNKEIVTEETQQYSREKTAQQILDAEQVLLSNSFVNACILRLGGLFGPDRKPVHYICKKAFLDNPELPVNMIHLADIISFTTAIIQNRFQSDCIYNIVSPKYKSRLDYYTQQANENNLDLPPLGINDWEMARKVSGNKIAVYTGKDYQY</sequence>
<feature type="domain" description="NAD-dependent epimerase/dehydratase" evidence="1">
    <location>
        <begin position="6"/>
        <end position="164"/>
    </location>
</feature>
<dbReference type="AlphaFoldDB" id="A0A4R7EVB3"/>
<dbReference type="Proteomes" id="UP000295215">
    <property type="component" value="Unassembled WGS sequence"/>
</dbReference>
<evidence type="ECO:0000313" key="3">
    <source>
        <dbReference type="Proteomes" id="UP000295215"/>
    </source>
</evidence>
<dbReference type="InterPro" id="IPR051783">
    <property type="entry name" value="NAD(P)-dependent_oxidoreduct"/>
</dbReference>
<dbReference type="SUPFAM" id="SSF51735">
    <property type="entry name" value="NAD(P)-binding Rossmann-fold domains"/>
    <property type="match status" value="1"/>
</dbReference>
<gene>
    <name evidence="2" type="ORF">C8P70_11318</name>
</gene>
<dbReference type="OrthoDB" id="751203at2"/>
<accession>A0A4R7EVB3</accession>
<dbReference type="InterPro" id="IPR001509">
    <property type="entry name" value="Epimerase_deHydtase"/>
</dbReference>
<name>A0A4R7EVB3_9FLAO</name>
<dbReference type="EMBL" id="SOAG01000013">
    <property type="protein sequence ID" value="TDS58106.1"/>
    <property type="molecule type" value="Genomic_DNA"/>
</dbReference>
<dbReference type="PANTHER" id="PTHR48079:SF6">
    <property type="entry name" value="NAD(P)-BINDING DOMAIN-CONTAINING PROTEIN-RELATED"/>
    <property type="match status" value="1"/>
</dbReference>
<comment type="caution">
    <text evidence="2">The sequence shown here is derived from an EMBL/GenBank/DDBJ whole genome shotgun (WGS) entry which is preliminary data.</text>
</comment>
<reference evidence="2 3" key="1">
    <citation type="submission" date="2019-03" db="EMBL/GenBank/DDBJ databases">
        <title>Genomic Encyclopedia of Archaeal and Bacterial Type Strains, Phase II (KMG-II): from individual species to whole genera.</title>
        <authorList>
            <person name="Goeker M."/>
        </authorList>
    </citation>
    <scope>NUCLEOTIDE SEQUENCE [LARGE SCALE GENOMIC DNA]</scope>
    <source>
        <strain evidence="2 3">DSM 28213</strain>
    </source>
</reference>
<dbReference type="GO" id="GO:0004029">
    <property type="term" value="F:aldehyde dehydrogenase (NAD+) activity"/>
    <property type="evidence" value="ECO:0007669"/>
    <property type="project" value="TreeGrafter"/>
</dbReference>
<dbReference type="RefSeq" id="WP_133712561.1">
    <property type="nucleotide sequence ID" value="NZ_SOAG01000013.1"/>
</dbReference>